<dbReference type="EMBL" id="CABITT030000002">
    <property type="protein sequence ID" value="VVA95184.1"/>
    <property type="molecule type" value="Genomic_DNA"/>
</dbReference>
<name>A0A565B260_9BRAS</name>
<reference evidence="1" key="1">
    <citation type="submission" date="2019-07" db="EMBL/GenBank/DDBJ databases">
        <authorList>
            <person name="Dittberner H."/>
        </authorList>
    </citation>
    <scope>NUCLEOTIDE SEQUENCE [LARGE SCALE GENOMIC DNA]</scope>
</reference>
<comment type="caution">
    <text evidence="1">The sequence shown here is derived from an EMBL/GenBank/DDBJ whole genome shotgun (WGS) entry which is preliminary data.</text>
</comment>
<accession>A0A565B260</accession>
<sequence length="143" mass="15730">MSSHMKILDLSTIDHNDISQAITVMIYPAQATSRRAGTIDKGTNATVLGERDSHHSRWLVLATLLWATTQTQDSQLSRTLVVKTLGLRALCHTGVRLGDPQALTKSSENVILHIENGHPLLHLTNAEPLIPMGRIPLCRSDRP</sequence>
<protein>
    <submittedName>
        <fullName evidence="1">Uncharacterized protein</fullName>
    </submittedName>
</protein>
<dbReference type="Proteomes" id="UP000489600">
    <property type="component" value="Unassembled WGS sequence"/>
</dbReference>
<organism evidence="1 2">
    <name type="scientific">Arabis nemorensis</name>
    <dbReference type="NCBI Taxonomy" id="586526"/>
    <lineage>
        <taxon>Eukaryota</taxon>
        <taxon>Viridiplantae</taxon>
        <taxon>Streptophyta</taxon>
        <taxon>Embryophyta</taxon>
        <taxon>Tracheophyta</taxon>
        <taxon>Spermatophyta</taxon>
        <taxon>Magnoliopsida</taxon>
        <taxon>eudicotyledons</taxon>
        <taxon>Gunneridae</taxon>
        <taxon>Pentapetalae</taxon>
        <taxon>rosids</taxon>
        <taxon>malvids</taxon>
        <taxon>Brassicales</taxon>
        <taxon>Brassicaceae</taxon>
        <taxon>Arabideae</taxon>
        <taxon>Arabis</taxon>
    </lineage>
</organism>
<proteinExistence type="predicted"/>
<evidence type="ECO:0000313" key="2">
    <source>
        <dbReference type="Proteomes" id="UP000489600"/>
    </source>
</evidence>
<evidence type="ECO:0000313" key="1">
    <source>
        <dbReference type="EMBL" id="VVA95184.1"/>
    </source>
</evidence>
<dbReference type="AlphaFoldDB" id="A0A565B260"/>
<gene>
    <name evidence="1" type="ORF">ANE_LOCUS5629</name>
</gene>
<keyword evidence="2" id="KW-1185">Reference proteome</keyword>